<dbReference type="InterPro" id="IPR021109">
    <property type="entry name" value="Peptidase_aspartic_dom_sf"/>
</dbReference>
<evidence type="ECO:0000256" key="1">
    <source>
        <dbReference type="ARBA" id="ARBA00022679"/>
    </source>
</evidence>
<feature type="non-terminal residue" evidence="7">
    <location>
        <position position="846"/>
    </location>
</feature>
<evidence type="ECO:0000256" key="2">
    <source>
        <dbReference type="ARBA" id="ARBA00022695"/>
    </source>
</evidence>
<dbReference type="Gene3D" id="3.30.70.270">
    <property type="match status" value="1"/>
</dbReference>
<evidence type="ECO:0000313" key="7">
    <source>
        <dbReference type="EMBL" id="CAF4209024.1"/>
    </source>
</evidence>
<dbReference type="InterPro" id="IPR001969">
    <property type="entry name" value="Aspartic_peptidase_AS"/>
</dbReference>
<dbReference type="PANTHER" id="PTHR37984">
    <property type="entry name" value="PROTEIN CBG26694"/>
    <property type="match status" value="1"/>
</dbReference>
<feature type="compositionally biased region" description="Polar residues" evidence="5">
    <location>
        <begin position="250"/>
        <end position="276"/>
    </location>
</feature>
<dbReference type="Gene3D" id="3.10.10.10">
    <property type="entry name" value="HIV Type 1 Reverse Transcriptase, subunit A, domain 1"/>
    <property type="match status" value="1"/>
</dbReference>
<dbReference type="Pfam" id="PF13975">
    <property type="entry name" value="gag-asp_proteas"/>
    <property type="match status" value="1"/>
</dbReference>
<feature type="region of interest" description="Disordered" evidence="5">
    <location>
        <begin position="222"/>
        <end position="241"/>
    </location>
</feature>
<dbReference type="AlphaFoldDB" id="A0A8S2S889"/>
<dbReference type="Pfam" id="PF03732">
    <property type="entry name" value="Retrotrans_gag"/>
    <property type="match status" value="1"/>
</dbReference>
<dbReference type="SUPFAM" id="SSF56672">
    <property type="entry name" value="DNA/RNA polymerases"/>
    <property type="match status" value="1"/>
</dbReference>
<protein>
    <recommendedName>
        <fullName evidence="6">Reverse transcriptase domain-containing protein</fullName>
    </recommendedName>
</protein>
<comment type="caution">
    <text evidence="7">The sequence shown here is derived from an EMBL/GenBank/DDBJ whole genome shotgun (WGS) entry which is preliminary data.</text>
</comment>
<evidence type="ECO:0000259" key="6">
    <source>
        <dbReference type="PROSITE" id="PS50878"/>
    </source>
</evidence>
<feature type="region of interest" description="Disordered" evidence="5">
    <location>
        <begin position="1"/>
        <end position="51"/>
    </location>
</feature>
<reference evidence="7" key="1">
    <citation type="submission" date="2021-02" db="EMBL/GenBank/DDBJ databases">
        <authorList>
            <person name="Nowell W R."/>
        </authorList>
    </citation>
    <scope>NUCLEOTIDE SEQUENCE</scope>
</reference>
<dbReference type="GO" id="GO:0004190">
    <property type="term" value="F:aspartic-type endopeptidase activity"/>
    <property type="evidence" value="ECO:0007669"/>
    <property type="project" value="InterPro"/>
</dbReference>
<keyword evidence="4" id="KW-0255">Endonuclease</keyword>
<dbReference type="EMBL" id="CAJOBA010048115">
    <property type="protein sequence ID" value="CAF4209024.1"/>
    <property type="molecule type" value="Genomic_DNA"/>
</dbReference>
<feature type="region of interest" description="Disordered" evidence="5">
    <location>
        <begin position="250"/>
        <end position="332"/>
    </location>
</feature>
<feature type="compositionally biased region" description="Low complexity" evidence="5">
    <location>
        <begin position="291"/>
        <end position="315"/>
    </location>
</feature>
<feature type="compositionally biased region" description="Polar residues" evidence="5">
    <location>
        <begin position="321"/>
        <end position="330"/>
    </location>
</feature>
<feature type="compositionally biased region" description="Low complexity" evidence="5">
    <location>
        <begin position="19"/>
        <end position="46"/>
    </location>
</feature>
<dbReference type="CDD" id="cd00303">
    <property type="entry name" value="retropepsin_like"/>
    <property type="match status" value="1"/>
</dbReference>
<dbReference type="PROSITE" id="PS00141">
    <property type="entry name" value="ASP_PROTEASE"/>
    <property type="match status" value="1"/>
</dbReference>
<name>A0A8S2S889_9BILA</name>
<dbReference type="Gene3D" id="2.40.70.10">
    <property type="entry name" value="Acid Proteases"/>
    <property type="match status" value="1"/>
</dbReference>
<organism evidence="7 8">
    <name type="scientific">Didymodactylos carnosus</name>
    <dbReference type="NCBI Taxonomy" id="1234261"/>
    <lineage>
        <taxon>Eukaryota</taxon>
        <taxon>Metazoa</taxon>
        <taxon>Spiralia</taxon>
        <taxon>Gnathifera</taxon>
        <taxon>Rotifera</taxon>
        <taxon>Eurotatoria</taxon>
        <taxon>Bdelloidea</taxon>
        <taxon>Philodinida</taxon>
        <taxon>Philodinidae</taxon>
        <taxon>Didymodactylos</taxon>
    </lineage>
</organism>
<dbReference type="Pfam" id="PF00078">
    <property type="entry name" value="RVT_1"/>
    <property type="match status" value="1"/>
</dbReference>
<dbReference type="InterPro" id="IPR043128">
    <property type="entry name" value="Rev_trsase/Diguanyl_cyclase"/>
</dbReference>
<dbReference type="PROSITE" id="PS50878">
    <property type="entry name" value="RT_POL"/>
    <property type="match status" value="1"/>
</dbReference>
<accession>A0A8S2S889</accession>
<keyword evidence="4" id="KW-0378">Hydrolase</keyword>
<feature type="non-terminal residue" evidence="7">
    <location>
        <position position="1"/>
    </location>
</feature>
<evidence type="ECO:0000256" key="4">
    <source>
        <dbReference type="ARBA" id="ARBA00022759"/>
    </source>
</evidence>
<dbReference type="GO" id="GO:0006508">
    <property type="term" value="P:proteolysis"/>
    <property type="evidence" value="ECO:0007669"/>
    <property type="project" value="InterPro"/>
</dbReference>
<dbReference type="PANTHER" id="PTHR37984:SF5">
    <property type="entry name" value="PROTEIN NYNRIN-LIKE"/>
    <property type="match status" value="1"/>
</dbReference>
<sequence>LLTGDFIDHPPSRKRRKASSLPPLRSLASSSDSSENPSDNSPEQSSTDTMTNPLIKQIQELRIKQLETFSGDGAQKVNEYIVDIQEVAKLTQETEAIQYALLHSKLSGEAKQWYNDNKDELKDWRALTDGLTKRFKPFRSSQMLFDKLLSRKQQQNESINHYYDDVRRLCREVHPDMPPTMIVQYLISGVREDFRKEISRTLGTHDVHSPESFLHAALREEEFDSTDNHSRPTTQPYFAYGNSFSGMSTAVHSNSNSFQRQPPSTQTIPNQQSTIHPRSGRLSDGSIQPYSQLRSTQQPSPQSQRLQPSTSQPRSNFHYHQATSTQNSPHRTPCLICNRSNHRTIDCFHRKPTGLGSGDGDDPETHKTPSFSTTSSPIYISVQVNSLPQHAIVDTGSSVTIIHQNLLKKIHHKKLIFKRKSYDSANCTSLDILGEIQLEIKVGRQKTLISADVASNLVADLILGHDWLKQNNAIIDVPNQQVTLINPTGQNTVTPFTQPPHLQFPVLLIDQITLSPHSETWVDVTVSSLFGQKTGMLFEPKIELRNKAIFAASALVNVNDHTTKIHIVNANDRRHTLPKHSKLGTISYHSGTLVCLTESSAAEGSNSRIPVGSSCDSASHQCDICKRNFISGNDLQIHLRNLCYPQELRQQISNLTSHIEQPKQCKQLQNLLWKYGKLFDTREPSVVKTTLRHAIDTGNHRPIYVPPYRRSYQADRDVAQEASKLFQQRVVEHTTSPWSSPVVLVKKKDGTTRFCVDFSKLNAITVPDKFPLPKIDDIFDTLSDSEYFTTLDFQAGYFQIPLDPKDRPKTAFSTRDDRYQFTVLPQGVTNGPPTFQRIINYILGPT</sequence>
<keyword evidence="2" id="KW-0548">Nucleotidyltransferase</keyword>
<evidence type="ECO:0000256" key="5">
    <source>
        <dbReference type="SAM" id="MobiDB-lite"/>
    </source>
</evidence>
<proteinExistence type="predicted"/>
<evidence type="ECO:0000313" key="8">
    <source>
        <dbReference type="Proteomes" id="UP000682733"/>
    </source>
</evidence>
<dbReference type="InterPro" id="IPR050951">
    <property type="entry name" value="Retrovirus_Pol_polyprotein"/>
</dbReference>
<dbReference type="GO" id="GO:0016779">
    <property type="term" value="F:nucleotidyltransferase activity"/>
    <property type="evidence" value="ECO:0007669"/>
    <property type="project" value="UniProtKB-KW"/>
</dbReference>
<keyword evidence="1" id="KW-0808">Transferase</keyword>
<dbReference type="InterPro" id="IPR005162">
    <property type="entry name" value="Retrotrans_gag_dom"/>
</dbReference>
<feature type="compositionally biased region" description="Basic and acidic residues" evidence="5">
    <location>
        <begin position="1"/>
        <end position="11"/>
    </location>
</feature>
<dbReference type="GO" id="GO:0004519">
    <property type="term" value="F:endonuclease activity"/>
    <property type="evidence" value="ECO:0007669"/>
    <property type="project" value="UniProtKB-KW"/>
</dbReference>
<feature type="domain" description="Reverse transcriptase" evidence="6">
    <location>
        <begin position="726"/>
        <end position="846"/>
    </location>
</feature>
<keyword evidence="3" id="KW-0540">Nuclease</keyword>
<dbReference type="InterPro" id="IPR043502">
    <property type="entry name" value="DNA/RNA_pol_sf"/>
</dbReference>
<dbReference type="CDD" id="cd01647">
    <property type="entry name" value="RT_LTR"/>
    <property type="match status" value="1"/>
</dbReference>
<gene>
    <name evidence="7" type="ORF">TMI583_LOCUS33955</name>
</gene>
<dbReference type="SUPFAM" id="SSF50630">
    <property type="entry name" value="Acid proteases"/>
    <property type="match status" value="1"/>
</dbReference>
<dbReference type="Proteomes" id="UP000682733">
    <property type="component" value="Unassembled WGS sequence"/>
</dbReference>
<dbReference type="InterPro" id="IPR000477">
    <property type="entry name" value="RT_dom"/>
</dbReference>
<feature type="compositionally biased region" description="Polar residues" evidence="5">
    <location>
        <begin position="231"/>
        <end position="241"/>
    </location>
</feature>
<evidence type="ECO:0000256" key="3">
    <source>
        <dbReference type="ARBA" id="ARBA00022722"/>
    </source>
</evidence>